<dbReference type="Proteomes" id="UP000824139">
    <property type="component" value="Unassembled WGS sequence"/>
</dbReference>
<dbReference type="Pfam" id="PF02578">
    <property type="entry name" value="Cu-oxidase_4"/>
    <property type="match status" value="1"/>
</dbReference>
<evidence type="ECO:0000256" key="1">
    <source>
        <dbReference type="ARBA" id="ARBA00000553"/>
    </source>
</evidence>
<dbReference type="PANTHER" id="PTHR30616">
    <property type="entry name" value="UNCHARACTERIZED PROTEIN YFIH"/>
    <property type="match status" value="1"/>
</dbReference>
<evidence type="ECO:0000256" key="2">
    <source>
        <dbReference type="ARBA" id="ARBA00007353"/>
    </source>
</evidence>
<name>A0A9D1FX17_9BACT</name>
<comment type="catalytic activity">
    <reaction evidence="7">
        <text>adenosine + H2O + H(+) = inosine + NH4(+)</text>
        <dbReference type="Rhea" id="RHEA:24408"/>
        <dbReference type="ChEBI" id="CHEBI:15377"/>
        <dbReference type="ChEBI" id="CHEBI:15378"/>
        <dbReference type="ChEBI" id="CHEBI:16335"/>
        <dbReference type="ChEBI" id="CHEBI:17596"/>
        <dbReference type="ChEBI" id="CHEBI:28938"/>
        <dbReference type="EC" id="3.5.4.4"/>
    </reaction>
    <physiologicalReaction direction="left-to-right" evidence="7">
        <dbReference type="Rhea" id="RHEA:24409"/>
    </physiologicalReaction>
</comment>
<evidence type="ECO:0000256" key="10">
    <source>
        <dbReference type="RuleBase" id="RU361274"/>
    </source>
</evidence>
<reference evidence="11" key="1">
    <citation type="submission" date="2020-10" db="EMBL/GenBank/DDBJ databases">
        <authorList>
            <person name="Gilroy R."/>
        </authorList>
    </citation>
    <scope>NUCLEOTIDE SEQUENCE</scope>
    <source>
        <strain evidence="11">CHK152-2994</strain>
    </source>
</reference>
<proteinExistence type="inferred from homology"/>
<keyword evidence="6" id="KW-0862">Zinc</keyword>
<comment type="catalytic activity">
    <reaction evidence="9">
        <text>S-methyl-5'-thioadenosine + phosphate = 5-(methylsulfanyl)-alpha-D-ribose 1-phosphate + adenine</text>
        <dbReference type="Rhea" id="RHEA:11852"/>
        <dbReference type="ChEBI" id="CHEBI:16708"/>
        <dbReference type="ChEBI" id="CHEBI:17509"/>
        <dbReference type="ChEBI" id="CHEBI:43474"/>
        <dbReference type="ChEBI" id="CHEBI:58533"/>
        <dbReference type="EC" id="2.4.2.28"/>
    </reaction>
    <physiologicalReaction direction="left-to-right" evidence="9">
        <dbReference type="Rhea" id="RHEA:11853"/>
    </physiologicalReaction>
</comment>
<protein>
    <recommendedName>
        <fullName evidence="10">Purine nucleoside phosphorylase</fullName>
    </recommendedName>
</protein>
<dbReference type="AlphaFoldDB" id="A0A9D1FX17"/>
<reference evidence="11" key="2">
    <citation type="journal article" date="2021" name="PeerJ">
        <title>Extensive microbial diversity within the chicken gut microbiome revealed by metagenomics and culture.</title>
        <authorList>
            <person name="Gilroy R."/>
            <person name="Ravi A."/>
            <person name="Getino M."/>
            <person name="Pursley I."/>
            <person name="Horton D.L."/>
            <person name="Alikhan N.F."/>
            <person name="Baker D."/>
            <person name="Gharbi K."/>
            <person name="Hall N."/>
            <person name="Watson M."/>
            <person name="Adriaenssens E.M."/>
            <person name="Foster-Nyarko E."/>
            <person name="Jarju S."/>
            <person name="Secka A."/>
            <person name="Antonio M."/>
            <person name="Oren A."/>
            <person name="Chaudhuri R.R."/>
            <person name="La Ragione R."/>
            <person name="Hildebrand F."/>
            <person name="Pallen M.J."/>
        </authorList>
    </citation>
    <scope>NUCLEOTIDE SEQUENCE</scope>
    <source>
        <strain evidence="11">CHK152-2994</strain>
    </source>
</reference>
<keyword evidence="3" id="KW-0808">Transferase</keyword>
<dbReference type="EMBL" id="DVJO01000181">
    <property type="protein sequence ID" value="HIS83615.1"/>
    <property type="molecule type" value="Genomic_DNA"/>
</dbReference>
<gene>
    <name evidence="11" type="primary">pgeF</name>
    <name evidence="11" type="ORF">IAD41_08445</name>
</gene>
<comment type="similarity">
    <text evidence="2 10">Belongs to the purine nucleoside phosphorylase YfiH/LACC1 family.</text>
</comment>
<evidence type="ECO:0000256" key="4">
    <source>
        <dbReference type="ARBA" id="ARBA00022723"/>
    </source>
</evidence>
<evidence type="ECO:0000256" key="7">
    <source>
        <dbReference type="ARBA" id="ARBA00047989"/>
    </source>
</evidence>
<dbReference type="NCBIfam" id="TIGR00726">
    <property type="entry name" value="peptidoglycan editing factor PgeF"/>
    <property type="match status" value="1"/>
</dbReference>
<dbReference type="PANTHER" id="PTHR30616:SF2">
    <property type="entry name" value="PURINE NUCLEOSIDE PHOSPHORYLASE LACC1"/>
    <property type="match status" value="1"/>
</dbReference>
<evidence type="ECO:0000256" key="3">
    <source>
        <dbReference type="ARBA" id="ARBA00022679"/>
    </source>
</evidence>
<keyword evidence="4" id="KW-0479">Metal-binding</keyword>
<accession>A0A9D1FX17</accession>
<dbReference type="Gene3D" id="3.60.140.10">
    <property type="entry name" value="CNF1/YfiH-like putative cysteine hydrolases"/>
    <property type="match status" value="1"/>
</dbReference>
<sequence length="245" mass="27515">MFYFDKINGKTIMKSDILDGVEHFFTTRESVIKSKEDDFQNLVAGNKKMFCEVLGIAPENFINPSQTHSVNIEAARIGKSDYPDCDGLILTNKEQAVFLNFADCTPVIIYDKKLNIGAVSHAGWRGTAGKISVLTVRKMVEEFGSKLTDLKAAIGPAISFCCYNVGEDVLEKLLSTISHTEGVWENRNGEYFVDLKEINRRQLNEAGVEQVDVCPYCTVCDNDMFFSYRKEQATTNRHSAVLKLK</sequence>
<organism evidence="11 12">
    <name type="scientific">Candidatus Scatenecus faecavium</name>
    <dbReference type="NCBI Taxonomy" id="2840915"/>
    <lineage>
        <taxon>Bacteria</taxon>
        <taxon>Candidatus Scatenecus</taxon>
    </lineage>
</organism>
<dbReference type="CDD" id="cd16833">
    <property type="entry name" value="YfiH"/>
    <property type="match status" value="1"/>
</dbReference>
<dbReference type="InterPro" id="IPR003730">
    <property type="entry name" value="Cu_polyphenol_OxRdtase"/>
</dbReference>
<dbReference type="GO" id="GO:0016787">
    <property type="term" value="F:hydrolase activity"/>
    <property type="evidence" value="ECO:0007669"/>
    <property type="project" value="UniProtKB-KW"/>
</dbReference>
<dbReference type="InterPro" id="IPR038371">
    <property type="entry name" value="Cu_polyphenol_OxRdtase_sf"/>
</dbReference>
<evidence type="ECO:0000256" key="5">
    <source>
        <dbReference type="ARBA" id="ARBA00022801"/>
    </source>
</evidence>
<dbReference type="InterPro" id="IPR011324">
    <property type="entry name" value="Cytotoxic_necrot_fac-like_cat"/>
</dbReference>
<evidence type="ECO:0000256" key="9">
    <source>
        <dbReference type="ARBA" id="ARBA00049893"/>
    </source>
</evidence>
<dbReference type="GO" id="GO:0005507">
    <property type="term" value="F:copper ion binding"/>
    <property type="evidence" value="ECO:0007669"/>
    <property type="project" value="TreeGrafter"/>
</dbReference>
<comment type="caution">
    <text evidence="11">The sequence shown here is derived from an EMBL/GenBank/DDBJ whole genome shotgun (WGS) entry which is preliminary data.</text>
</comment>
<dbReference type="SUPFAM" id="SSF64438">
    <property type="entry name" value="CNF1/YfiH-like putative cysteine hydrolases"/>
    <property type="match status" value="1"/>
</dbReference>
<evidence type="ECO:0000256" key="8">
    <source>
        <dbReference type="ARBA" id="ARBA00048968"/>
    </source>
</evidence>
<comment type="catalytic activity">
    <reaction evidence="1">
        <text>inosine + phosphate = alpha-D-ribose 1-phosphate + hypoxanthine</text>
        <dbReference type="Rhea" id="RHEA:27646"/>
        <dbReference type="ChEBI" id="CHEBI:17368"/>
        <dbReference type="ChEBI" id="CHEBI:17596"/>
        <dbReference type="ChEBI" id="CHEBI:43474"/>
        <dbReference type="ChEBI" id="CHEBI:57720"/>
        <dbReference type="EC" id="2.4.2.1"/>
    </reaction>
    <physiologicalReaction direction="left-to-right" evidence="1">
        <dbReference type="Rhea" id="RHEA:27647"/>
    </physiologicalReaction>
</comment>
<comment type="catalytic activity">
    <reaction evidence="8">
        <text>adenosine + phosphate = alpha-D-ribose 1-phosphate + adenine</text>
        <dbReference type="Rhea" id="RHEA:27642"/>
        <dbReference type="ChEBI" id="CHEBI:16335"/>
        <dbReference type="ChEBI" id="CHEBI:16708"/>
        <dbReference type="ChEBI" id="CHEBI:43474"/>
        <dbReference type="ChEBI" id="CHEBI:57720"/>
        <dbReference type="EC" id="2.4.2.1"/>
    </reaction>
    <physiologicalReaction direction="left-to-right" evidence="8">
        <dbReference type="Rhea" id="RHEA:27643"/>
    </physiologicalReaction>
</comment>
<evidence type="ECO:0000313" key="12">
    <source>
        <dbReference type="Proteomes" id="UP000824139"/>
    </source>
</evidence>
<evidence type="ECO:0000313" key="11">
    <source>
        <dbReference type="EMBL" id="HIS83615.1"/>
    </source>
</evidence>
<keyword evidence="5" id="KW-0378">Hydrolase</keyword>
<evidence type="ECO:0000256" key="6">
    <source>
        <dbReference type="ARBA" id="ARBA00022833"/>
    </source>
</evidence>
<dbReference type="GO" id="GO:0017061">
    <property type="term" value="F:S-methyl-5-thioadenosine phosphorylase activity"/>
    <property type="evidence" value="ECO:0007669"/>
    <property type="project" value="UniProtKB-EC"/>
</dbReference>